<protein>
    <recommendedName>
        <fullName evidence="9">LysE family translocator</fullName>
    </recommendedName>
</protein>
<evidence type="ECO:0000256" key="5">
    <source>
        <dbReference type="ARBA" id="ARBA00023136"/>
    </source>
</evidence>
<keyword evidence="8" id="KW-1185">Reference proteome</keyword>
<evidence type="ECO:0000256" key="6">
    <source>
        <dbReference type="SAM" id="Phobius"/>
    </source>
</evidence>
<dbReference type="InterPro" id="IPR001123">
    <property type="entry name" value="LeuE-type"/>
</dbReference>
<evidence type="ECO:0008006" key="9">
    <source>
        <dbReference type="Google" id="ProtNLM"/>
    </source>
</evidence>
<feature type="transmembrane region" description="Helical" evidence="6">
    <location>
        <begin position="113"/>
        <end position="135"/>
    </location>
</feature>
<feature type="transmembrane region" description="Helical" evidence="6">
    <location>
        <begin position="147"/>
        <end position="172"/>
    </location>
</feature>
<dbReference type="Proteomes" id="UP000239504">
    <property type="component" value="Unassembled WGS sequence"/>
</dbReference>
<keyword evidence="4 6" id="KW-1133">Transmembrane helix</keyword>
<evidence type="ECO:0000256" key="3">
    <source>
        <dbReference type="ARBA" id="ARBA00022692"/>
    </source>
</evidence>
<feature type="transmembrane region" description="Helical" evidence="6">
    <location>
        <begin position="75"/>
        <end position="93"/>
    </location>
</feature>
<reference evidence="7 8" key="1">
    <citation type="submission" date="2017-12" db="EMBL/GenBank/DDBJ databases">
        <authorList>
            <person name="Hurst M.R.H."/>
        </authorList>
    </citation>
    <scope>NUCLEOTIDE SEQUENCE [LARGE SCALE GENOMIC DNA]</scope>
    <source>
        <strain evidence="7 8">SY-3-19</strain>
    </source>
</reference>
<evidence type="ECO:0000256" key="2">
    <source>
        <dbReference type="ARBA" id="ARBA00022475"/>
    </source>
</evidence>
<keyword evidence="2" id="KW-1003">Cell membrane</keyword>
<accession>A0A2S7K4M6</accession>
<organism evidence="7 8">
    <name type="scientific">Hyphococcus luteus</name>
    <dbReference type="NCBI Taxonomy" id="2058213"/>
    <lineage>
        <taxon>Bacteria</taxon>
        <taxon>Pseudomonadati</taxon>
        <taxon>Pseudomonadota</taxon>
        <taxon>Alphaproteobacteria</taxon>
        <taxon>Parvularculales</taxon>
        <taxon>Parvularculaceae</taxon>
        <taxon>Hyphococcus</taxon>
    </lineage>
</organism>
<dbReference type="EMBL" id="PJCH01000007">
    <property type="protein sequence ID" value="PQA87449.1"/>
    <property type="molecule type" value="Genomic_DNA"/>
</dbReference>
<evidence type="ECO:0000313" key="8">
    <source>
        <dbReference type="Proteomes" id="UP000239504"/>
    </source>
</evidence>
<evidence type="ECO:0000256" key="1">
    <source>
        <dbReference type="ARBA" id="ARBA00004651"/>
    </source>
</evidence>
<dbReference type="PANTHER" id="PTHR30086">
    <property type="entry name" value="ARGININE EXPORTER PROTEIN ARGO"/>
    <property type="match status" value="1"/>
</dbReference>
<dbReference type="Pfam" id="PF01810">
    <property type="entry name" value="LysE"/>
    <property type="match status" value="1"/>
</dbReference>
<comment type="subcellular location">
    <subcellularLocation>
        <location evidence="1">Cell membrane</location>
        <topology evidence="1">Multi-pass membrane protein</topology>
    </subcellularLocation>
</comment>
<gene>
    <name evidence="7" type="ORF">CW354_11630</name>
</gene>
<dbReference type="RefSeq" id="WP_104830266.1">
    <property type="nucleotide sequence ID" value="NZ_PJCH01000007.1"/>
</dbReference>
<dbReference type="GO" id="GO:0005886">
    <property type="term" value="C:plasma membrane"/>
    <property type="evidence" value="ECO:0007669"/>
    <property type="project" value="UniProtKB-SubCell"/>
</dbReference>
<dbReference type="AlphaFoldDB" id="A0A2S7K4M6"/>
<keyword evidence="5 6" id="KW-0472">Membrane</keyword>
<sequence>MIEGTAFALFLSGALLLNITPGPDMAFTLASSARGGTRAGIAAALGVGAGALGWAVAAAAGLAALLAASDHALTIIKIAGGLYLLYLAVRVIMEKKAPPEMSGAGGGLKAFRAGMLTNLLNPKVGLFFLAFLPGFVQPEAGSPAFQIFVLGAIFSFTGTCVLIAVAAAAGALRARFVEDPRAQKGMKALSASVYGGLGLYLLTAPSK</sequence>
<dbReference type="GO" id="GO:0015171">
    <property type="term" value="F:amino acid transmembrane transporter activity"/>
    <property type="evidence" value="ECO:0007669"/>
    <property type="project" value="TreeGrafter"/>
</dbReference>
<dbReference type="OrthoDB" id="9804822at2"/>
<feature type="transmembrane region" description="Helical" evidence="6">
    <location>
        <begin position="45"/>
        <end position="68"/>
    </location>
</feature>
<feature type="transmembrane region" description="Helical" evidence="6">
    <location>
        <begin position="184"/>
        <end position="202"/>
    </location>
</feature>
<dbReference type="PANTHER" id="PTHR30086:SF20">
    <property type="entry name" value="ARGININE EXPORTER PROTEIN ARGO-RELATED"/>
    <property type="match status" value="1"/>
</dbReference>
<name>A0A2S7K4M6_9PROT</name>
<evidence type="ECO:0000256" key="4">
    <source>
        <dbReference type="ARBA" id="ARBA00022989"/>
    </source>
</evidence>
<comment type="caution">
    <text evidence="7">The sequence shown here is derived from an EMBL/GenBank/DDBJ whole genome shotgun (WGS) entry which is preliminary data.</text>
</comment>
<evidence type="ECO:0000313" key="7">
    <source>
        <dbReference type="EMBL" id="PQA87449.1"/>
    </source>
</evidence>
<dbReference type="PIRSF" id="PIRSF006324">
    <property type="entry name" value="LeuE"/>
    <property type="match status" value="1"/>
</dbReference>
<proteinExistence type="predicted"/>
<keyword evidence="3 6" id="KW-0812">Transmembrane</keyword>